<evidence type="ECO:0000256" key="2">
    <source>
        <dbReference type="ARBA" id="ARBA00023125"/>
    </source>
</evidence>
<feature type="domain" description="HTH marR-type" evidence="5">
    <location>
        <begin position="45"/>
        <end position="104"/>
    </location>
</feature>
<name>A0A660CFV4_9PSEU</name>
<proteinExistence type="predicted"/>
<dbReference type="AlphaFoldDB" id="A0A660CFV4"/>
<dbReference type="Gene3D" id="1.10.10.10">
    <property type="entry name" value="Winged helix-like DNA-binding domain superfamily/Winged helix DNA-binding domain"/>
    <property type="match status" value="1"/>
</dbReference>
<organism evidence="6 7">
    <name type="scientific">Prauserella rugosa</name>
    <dbReference type="NCBI Taxonomy" id="43354"/>
    <lineage>
        <taxon>Bacteria</taxon>
        <taxon>Bacillati</taxon>
        <taxon>Actinomycetota</taxon>
        <taxon>Actinomycetes</taxon>
        <taxon>Pseudonocardiales</taxon>
        <taxon>Pseudonocardiaceae</taxon>
        <taxon>Prauserella</taxon>
    </lineage>
</organism>
<keyword evidence="3" id="KW-0804">Transcription</keyword>
<dbReference type="GO" id="GO:0003677">
    <property type="term" value="F:DNA binding"/>
    <property type="evidence" value="ECO:0007669"/>
    <property type="project" value="UniProtKB-KW"/>
</dbReference>
<feature type="region of interest" description="Disordered" evidence="4">
    <location>
        <begin position="1"/>
        <end position="26"/>
    </location>
</feature>
<dbReference type="CDD" id="cd00090">
    <property type="entry name" value="HTH_ARSR"/>
    <property type="match status" value="1"/>
</dbReference>
<evidence type="ECO:0000256" key="4">
    <source>
        <dbReference type="SAM" id="MobiDB-lite"/>
    </source>
</evidence>
<dbReference type="RefSeq" id="WP_084705806.1">
    <property type="nucleotide sequence ID" value="NZ_JOIJ01000007.1"/>
</dbReference>
<keyword evidence="7" id="KW-1185">Reference proteome</keyword>
<gene>
    <name evidence="6" type="ORF">JD82_03153</name>
</gene>
<dbReference type="InterPro" id="IPR011991">
    <property type="entry name" value="ArsR-like_HTH"/>
</dbReference>
<dbReference type="Pfam" id="PF12802">
    <property type="entry name" value="MarR_2"/>
    <property type="match status" value="1"/>
</dbReference>
<dbReference type="Proteomes" id="UP000317303">
    <property type="component" value="Unassembled WGS sequence"/>
</dbReference>
<dbReference type="EMBL" id="VLJV01000001">
    <property type="protein sequence ID" value="TWH21294.1"/>
    <property type="molecule type" value="Genomic_DNA"/>
</dbReference>
<dbReference type="SUPFAM" id="SSF46785">
    <property type="entry name" value="Winged helix' DNA-binding domain"/>
    <property type="match status" value="1"/>
</dbReference>
<comment type="caution">
    <text evidence="6">The sequence shown here is derived from an EMBL/GenBank/DDBJ whole genome shotgun (WGS) entry which is preliminary data.</text>
</comment>
<dbReference type="GO" id="GO:0003700">
    <property type="term" value="F:DNA-binding transcription factor activity"/>
    <property type="evidence" value="ECO:0007669"/>
    <property type="project" value="InterPro"/>
</dbReference>
<dbReference type="PANTHER" id="PTHR38465:SF2">
    <property type="entry name" value="HTH-TYPE TRANSCRIPTIONAL REGULATOR MMPR5"/>
    <property type="match status" value="1"/>
</dbReference>
<sequence>MNAVVGESGRESVDGQDTAQDGTGRDEDAVAKYVESLGLTLNQIGLPRMPARVFAVLQTSDEGEMTAAEVAERLSVSPAAVSGAVKYLEQMGLIAKERAPGARRDHYRVYDDFWFASMLKRERMIAMWRDATLEGVRALGEDTPAGKRLSYMADFLDYLAVEIPKLFERWETLRRAQD</sequence>
<reference evidence="6 7" key="1">
    <citation type="submission" date="2019-07" db="EMBL/GenBank/DDBJ databases">
        <title>R&amp;d 2014.</title>
        <authorList>
            <person name="Klenk H.-P."/>
        </authorList>
    </citation>
    <scope>NUCLEOTIDE SEQUENCE [LARGE SCALE GENOMIC DNA]</scope>
    <source>
        <strain evidence="6 7">DSM 43194</strain>
    </source>
</reference>
<keyword evidence="2 6" id="KW-0238">DNA-binding</keyword>
<keyword evidence="1" id="KW-0805">Transcription regulation</keyword>
<dbReference type="InterPro" id="IPR000835">
    <property type="entry name" value="HTH_MarR-typ"/>
</dbReference>
<evidence type="ECO:0000313" key="7">
    <source>
        <dbReference type="Proteomes" id="UP000317303"/>
    </source>
</evidence>
<accession>A0A660CFV4</accession>
<evidence type="ECO:0000256" key="3">
    <source>
        <dbReference type="ARBA" id="ARBA00023163"/>
    </source>
</evidence>
<dbReference type="InterPro" id="IPR036390">
    <property type="entry name" value="WH_DNA-bd_sf"/>
</dbReference>
<evidence type="ECO:0000256" key="1">
    <source>
        <dbReference type="ARBA" id="ARBA00023015"/>
    </source>
</evidence>
<dbReference type="OrthoDB" id="67158at2"/>
<dbReference type="PANTHER" id="PTHR38465">
    <property type="entry name" value="HTH-TYPE TRANSCRIPTIONAL REGULATOR MJ1563-RELATED"/>
    <property type="match status" value="1"/>
</dbReference>
<dbReference type="Gene3D" id="1.10.287.160">
    <property type="entry name" value="HR1 repeat"/>
    <property type="match status" value="1"/>
</dbReference>
<evidence type="ECO:0000259" key="5">
    <source>
        <dbReference type="Pfam" id="PF12802"/>
    </source>
</evidence>
<dbReference type="InterPro" id="IPR036388">
    <property type="entry name" value="WH-like_DNA-bd_sf"/>
</dbReference>
<dbReference type="InterPro" id="IPR052362">
    <property type="entry name" value="HTH-GbsR_regulator"/>
</dbReference>
<protein>
    <submittedName>
        <fullName evidence="6">DNA-binding transcriptional regulator GbsR (MarR family)</fullName>
    </submittedName>
</protein>
<evidence type="ECO:0000313" key="6">
    <source>
        <dbReference type="EMBL" id="TWH21294.1"/>
    </source>
</evidence>